<evidence type="ECO:0000313" key="20">
    <source>
        <dbReference type="Proteomes" id="UP000515596"/>
    </source>
</evidence>
<proteinExistence type="predicted"/>
<dbReference type="EMBL" id="CP050530">
    <property type="protein sequence ID" value="QMV47528.1"/>
    <property type="molecule type" value="Genomic_DNA"/>
</dbReference>
<dbReference type="InterPro" id="IPR002525">
    <property type="entry name" value="Transp_IS110-like_N"/>
</dbReference>
<dbReference type="EMBL" id="CP050530">
    <property type="protein sequence ID" value="QMV47561.1"/>
    <property type="molecule type" value="Genomic_DNA"/>
</dbReference>
<organism evidence="12 20">
    <name type="scientific">Wolbachia pipientis</name>
    <dbReference type="NCBI Taxonomy" id="955"/>
    <lineage>
        <taxon>Bacteria</taxon>
        <taxon>Pseudomonadati</taxon>
        <taxon>Pseudomonadota</taxon>
        <taxon>Alphaproteobacteria</taxon>
        <taxon>Rickettsiales</taxon>
        <taxon>Anaplasmataceae</taxon>
        <taxon>Wolbachieae</taxon>
        <taxon>Wolbachia</taxon>
    </lineage>
</organism>
<evidence type="ECO:0000313" key="3">
    <source>
        <dbReference type="EMBL" id="QMV47466.1"/>
    </source>
</evidence>
<dbReference type="EMBL" id="CP050530">
    <property type="protein sequence ID" value="QMV47496.1"/>
    <property type="molecule type" value="Genomic_DNA"/>
</dbReference>
<gene>
    <name evidence="3" type="ORF">HC356_00040</name>
    <name evidence="4" type="ORF">HC356_00130</name>
    <name evidence="5" type="ORF">HC356_01045</name>
    <name evidence="6" type="ORF">HC356_01200</name>
    <name evidence="7" type="ORF">HC356_01340</name>
    <name evidence="8" type="ORF">HC356_01410</name>
    <name evidence="9" type="ORF">HC356_01685</name>
    <name evidence="10" type="ORF">HC356_02075</name>
    <name evidence="11" type="ORF">HC356_02340</name>
    <name evidence="12" type="ORF">HC356_02840</name>
    <name evidence="13" type="ORF">HC356_03120</name>
    <name evidence="14" type="ORF">HC356_04005</name>
    <name evidence="15" type="ORF">HC356_04140</name>
    <name evidence="16" type="ORF">HC356_04285</name>
    <name evidence="17" type="ORF">HC356_05045</name>
    <name evidence="18" type="ORF">HC356_05455</name>
    <name evidence="19" type="ORF">HC356_05795</name>
</gene>
<dbReference type="InterPro" id="IPR047650">
    <property type="entry name" value="Transpos_IS110"/>
</dbReference>
<dbReference type="EMBL" id="CP050530">
    <property type="protein sequence ID" value="QMV47521.1"/>
    <property type="molecule type" value="Genomic_DNA"/>
</dbReference>
<dbReference type="EMBL" id="CP050530">
    <property type="protein sequence ID" value="QMV47469.1"/>
    <property type="molecule type" value="Genomic_DNA"/>
</dbReference>
<evidence type="ECO:0000313" key="7">
    <source>
        <dbReference type="EMBL" id="QMV47496.1"/>
    </source>
</evidence>
<dbReference type="Pfam" id="PF01548">
    <property type="entry name" value="DEDD_Tnp_IS110"/>
    <property type="match status" value="1"/>
</dbReference>
<dbReference type="EMBL" id="CP050530">
    <property type="protein sequence ID" value="QMV47497.1"/>
    <property type="molecule type" value="Genomic_DNA"/>
</dbReference>
<dbReference type="GO" id="GO:0006313">
    <property type="term" value="P:DNA transposition"/>
    <property type="evidence" value="ECO:0007669"/>
    <property type="project" value="InterPro"/>
</dbReference>
<name>A0A7G5CE94_WOLPI</name>
<dbReference type="GO" id="GO:0004803">
    <property type="term" value="F:transposase activity"/>
    <property type="evidence" value="ECO:0007669"/>
    <property type="project" value="InterPro"/>
</dbReference>
<evidence type="ECO:0000313" key="15">
    <source>
        <dbReference type="EMBL" id="QMV47556.1"/>
    </source>
</evidence>
<evidence type="ECO:0000313" key="19">
    <source>
        <dbReference type="EMBL" id="QMV47589.1"/>
    </source>
</evidence>
<dbReference type="InterPro" id="IPR003346">
    <property type="entry name" value="Transposase_20"/>
</dbReference>
<evidence type="ECO:0000313" key="4">
    <source>
        <dbReference type="EMBL" id="QMV47469.1"/>
    </source>
</evidence>
<reference evidence="12 20" key="1">
    <citation type="journal article" date="2020" name="Mol. Biol. Evol.">
        <title>Life and death of selfish genes: comparative genomics reveals the dynamic evolution of cytoplasmic incompatibility.</title>
        <authorList>
            <person name="Martinez J."/>
            <person name="Klasson L."/>
            <person name="Welch J."/>
            <person name="Jiggins F.M."/>
        </authorList>
    </citation>
    <scope>NUCLEOTIDE SEQUENCE [LARGE SCALE GENOMIC DNA]</scope>
    <source>
        <strain evidence="12">WNik</strain>
    </source>
</reference>
<dbReference type="EMBL" id="CP050530">
    <property type="protein sequence ID" value="QMV47574.1"/>
    <property type="molecule type" value="Genomic_DNA"/>
</dbReference>
<dbReference type="EMBL" id="CP050530">
    <property type="protein sequence ID" value="QMV47490.1"/>
    <property type="molecule type" value="Genomic_DNA"/>
</dbReference>
<evidence type="ECO:0000313" key="12">
    <source>
        <dbReference type="EMBL" id="QMV47528.1"/>
    </source>
</evidence>
<evidence type="ECO:0000313" key="17">
    <source>
        <dbReference type="EMBL" id="QMV47574.1"/>
    </source>
</evidence>
<dbReference type="EMBL" id="CP050530">
    <property type="protein sequence ID" value="QMV47518.1"/>
    <property type="molecule type" value="Genomic_DNA"/>
</dbReference>
<feature type="domain" description="Transposase IS110-like N-terminal" evidence="1">
    <location>
        <begin position="16"/>
        <end position="160"/>
    </location>
</feature>
<evidence type="ECO:0000313" key="6">
    <source>
        <dbReference type="EMBL" id="QMV47493.1"/>
    </source>
</evidence>
<dbReference type="EMBL" id="CP050530">
    <property type="protein sequence ID" value="QMV47551.1"/>
    <property type="molecule type" value="Genomic_DNA"/>
</dbReference>
<evidence type="ECO:0000313" key="18">
    <source>
        <dbReference type="EMBL" id="QMV47582.1"/>
    </source>
</evidence>
<protein>
    <submittedName>
        <fullName evidence="12">IS110 family transposase</fullName>
    </submittedName>
</protein>
<dbReference type="EMBL" id="CP050530">
    <property type="protein sequence ID" value="QMV47466.1"/>
    <property type="molecule type" value="Genomic_DNA"/>
</dbReference>
<evidence type="ECO:0000313" key="11">
    <source>
        <dbReference type="EMBL" id="QMV47521.1"/>
    </source>
</evidence>
<dbReference type="EMBL" id="CP050530">
    <property type="protein sequence ID" value="QMV47582.1"/>
    <property type="molecule type" value="Genomic_DNA"/>
</dbReference>
<dbReference type="AlphaFoldDB" id="A0A7G5CE94"/>
<sequence length="448" mass="51648">MTMTKSKLEVMNPDAAGIDVGSAVHYVCIPERRDEQRVQKFGCFTEDLHNLARWLKKCKVTTVAMESTGVYWIPLFQILESYGFEVKLVNARHVKNVPGRKSDVQDCQWLQQLHSYGLLQGSFRPDSQICVLRSYVRQRKNLTESASTHVLRMQKALIQMNIQLHRVIRDITGVTGMKIIKAIIKGERDSGKLAQFRDARIKNDQSTIAKALAGDYREEHVFTLKQEFELYNIYQEKIAECDRNIEVYYKTFETKSNESKQLSKEKNKHRKSKPDFALHEELHRITGMDFTKVPGLDILSIQTIISETGINHNKWSTEKHFSSWLGLSPANKITGEKVFSTRTRKVINRAANAFRMAANSVGNSKSSLGAYYRRLKKRLGAPKAITATARKIACIFYSMLKYGQEYVEKGMEYYETRYKERAVKNLIKKAREFGYTLVQQEELVKEVS</sequence>
<dbReference type="EMBL" id="CP050530">
    <property type="protein sequence ID" value="QMV47556.1"/>
    <property type="molecule type" value="Genomic_DNA"/>
</dbReference>
<dbReference type="GO" id="GO:0003677">
    <property type="term" value="F:DNA binding"/>
    <property type="evidence" value="ECO:0007669"/>
    <property type="project" value="InterPro"/>
</dbReference>
<accession>A0A7G5CE94</accession>
<dbReference type="EMBL" id="CP050530">
    <property type="protein sequence ID" value="QMV47506.1"/>
    <property type="molecule type" value="Genomic_DNA"/>
</dbReference>
<dbReference type="EMBL" id="CP050530">
    <property type="protein sequence ID" value="QMV47589.1"/>
    <property type="molecule type" value="Genomic_DNA"/>
</dbReference>
<evidence type="ECO:0000313" key="9">
    <source>
        <dbReference type="EMBL" id="QMV47506.1"/>
    </source>
</evidence>
<dbReference type="RefSeq" id="WP_182184072.1">
    <property type="nucleotide sequence ID" value="NZ_CP050530.1"/>
</dbReference>
<evidence type="ECO:0000313" key="13">
    <source>
        <dbReference type="EMBL" id="QMV47532.1"/>
    </source>
</evidence>
<dbReference type="EMBL" id="CP050530">
    <property type="protein sequence ID" value="QMV47532.1"/>
    <property type="molecule type" value="Genomic_DNA"/>
</dbReference>
<dbReference type="Pfam" id="PF02371">
    <property type="entry name" value="Transposase_20"/>
    <property type="match status" value="1"/>
</dbReference>
<evidence type="ECO:0000313" key="14">
    <source>
        <dbReference type="EMBL" id="QMV47551.1"/>
    </source>
</evidence>
<dbReference type="NCBIfam" id="NF033542">
    <property type="entry name" value="transpos_IS110"/>
    <property type="match status" value="1"/>
</dbReference>
<evidence type="ECO:0000313" key="10">
    <source>
        <dbReference type="EMBL" id="QMV47518.1"/>
    </source>
</evidence>
<dbReference type="EMBL" id="CP050530">
    <property type="protein sequence ID" value="QMV47493.1"/>
    <property type="molecule type" value="Genomic_DNA"/>
</dbReference>
<dbReference type="PANTHER" id="PTHR33055:SF13">
    <property type="entry name" value="TRANSPOSASE"/>
    <property type="match status" value="1"/>
</dbReference>
<dbReference type="PANTHER" id="PTHR33055">
    <property type="entry name" value="TRANSPOSASE FOR INSERTION SEQUENCE ELEMENT IS1111A"/>
    <property type="match status" value="1"/>
</dbReference>
<evidence type="ECO:0000259" key="2">
    <source>
        <dbReference type="Pfam" id="PF02371"/>
    </source>
</evidence>
<evidence type="ECO:0000313" key="8">
    <source>
        <dbReference type="EMBL" id="QMV47497.1"/>
    </source>
</evidence>
<evidence type="ECO:0000313" key="5">
    <source>
        <dbReference type="EMBL" id="QMV47490.1"/>
    </source>
</evidence>
<dbReference type="Proteomes" id="UP000515596">
    <property type="component" value="Chromosome"/>
</dbReference>
<evidence type="ECO:0000313" key="16">
    <source>
        <dbReference type="EMBL" id="QMV47561.1"/>
    </source>
</evidence>
<evidence type="ECO:0000259" key="1">
    <source>
        <dbReference type="Pfam" id="PF01548"/>
    </source>
</evidence>
<feature type="domain" description="Transposase IS116/IS110/IS902 C-terminal" evidence="2">
    <location>
        <begin position="291"/>
        <end position="372"/>
    </location>
</feature>